<dbReference type="PANTHER" id="PTHR11669:SF8">
    <property type="entry name" value="DNA POLYMERASE III SUBUNIT DELTA"/>
    <property type="match status" value="1"/>
</dbReference>
<dbReference type="EMBL" id="CP034669">
    <property type="protein sequence ID" value="QAT86550.1"/>
    <property type="molecule type" value="Genomic_DNA"/>
</dbReference>
<dbReference type="Pfam" id="PF13177">
    <property type="entry name" value="DNA_pol3_delta2"/>
    <property type="match status" value="1"/>
</dbReference>
<dbReference type="AlphaFoldDB" id="A0A410RXD9"/>
<sequence>MGPERGYTPPMTLASVQGQPRAMDALQSALRSGSVHHAYLFAGPEGVGKELAAVGLAQALTCPEAPEVGCGKCASCVRISKGLHPDVTWVMPDDERVSRGLAGRSDFTGTPSRELRVEQIRQLQERLALRGLESKRKVAILVSAEQMNVQAQNAFLKTLEEPPAETTLILVASAMDRLLPTIRSRCSKVYFGPLPVDLVARHVQQERKLDADTAALAAVMSAGSLGRALALDVDALKERKDVLTAFEALSGNDLPALLRFAEAHGGSREDADAALELLILWTRDVSLAKAGALEALANRDLTALAQEAAKRTSEAALHRRHSLLESARTAIGSRNGAPRLQLERLLIELFVEGR</sequence>
<feature type="domain" description="DNA polymerase III delta subunit C-terminal" evidence="8">
    <location>
        <begin position="234"/>
        <end position="348"/>
    </location>
</feature>
<evidence type="ECO:0000256" key="5">
    <source>
        <dbReference type="ARBA" id="ARBA00022705"/>
    </source>
</evidence>
<gene>
    <name evidence="9" type="primary">holB</name>
    <name evidence="9" type="ORF">EJ065_5011</name>
</gene>
<dbReference type="SUPFAM" id="SSF52540">
    <property type="entry name" value="P-loop containing nucleoside triphosphate hydrolases"/>
    <property type="match status" value="1"/>
</dbReference>
<accession>A0A410RXD9</accession>
<keyword evidence="5" id="KW-0235">DNA replication</keyword>
<dbReference type="InterPro" id="IPR050238">
    <property type="entry name" value="DNA_Rep/Repair_Clamp_Loader"/>
</dbReference>
<protein>
    <recommendedName>
        <fullName evidence="2">DNA polymerase III subunit delta'</fullName>
        <ecNumber evidence="1">2.7.7.7</ecNumber>
    </recommendedName>
</protein>
<dbReference type="InterPro" id="IPR027417">
    <property type="entry name" value="P-loop_NTPase"/>
</dbReference>
<reference evidence="9 10" key="1">
    <citation type="submission" date="2018-12" db="EMBL/GenBank/DDBJ databases">
        <title>Complete Genome Sequence of the Corallopyronin A producing Myxobacterium Corallococcus coralloides B035.</title>
        <authorList>
            <person name="Bouhired S.M."/>
            <person name="Rupp O."/>
            <person name="Blom J."/>
            <person name="Schaeberle T.F."/>
            <person name="Kehraus S."/>
            <person name="Schiefer A."/>
            <person name="Pfarr K."/>
            <person name="Goesmann A."/>
            <person name="Hoerauf A."/>
            <person name="Koenig G.M."/>
        </authorList>
    </citation>
    <scope>NUCLEOTIDE SEQUENCE [LARGE SCALE GENOMIC DNA]</scope>
    <source>
        <strain evidence="9 10">B035</strain>
    </source>
</reference>
<dbReference type="GO" id="GO:0003887">
    <property type="term" value="F:DNA-directed DNA polymerase activity"/>
    <property type="evidence" value="ECO:0007669"/>
    <property type="project" value="UniProtKB-KW"/>
</dbReference>
<proteinExistence type="predicted"/>
<dbReference type="EC" id="2.7.7.7" evidence="1"/>
<dbReference type="GO" id="GO:0008408">
    <property type="term" value="F:3'-5' exonuclease activity"/>
    <property type="evidence" value="ECO:0007669"/>
    <property type="project" value="InterPro"/>
</dbReference>
<dbReference type="Proteomes" id="UP000288758">
    <property type="component" value="Chromosome"/>
</dbReference>
<dbReference type="GO" id="GO:0003677">
    <property type="term" value="F:DNA binding"/>
    <property type="evidence" value="ECO:0007669"/>
    <property type="project" value="InterPro"/>
</dbReference>
<evidence type="ECO:0000259" key="8">
    <source>
        <dbReference type="Pfam" id="PF09115"/>
    </source>
</evidence>
<dbReference type="FunFam" id="3.40.50.300:FF:001255">
    <property type="entry name" value="DNA polymerase III subunit delta"/>
    <property type="match status" value="1"/>
</dbReference>
<evidence type="ECO:0000256" key="1">
    <source>
        <dbReference type="ARBA" id="ARBA00012417"/>
    </source>
</evidence>
<keyword evidence="4" id="KW-0548">Nucleotidyltransferase</keyword>
<dbReference type="PANTHER" id="PTHR11669">
    <property type="entry name" value="REPLICATION FACTOR C / DNA POLYMERASE III GAMMA-TAU SUBUNIT"/>
    <property type="match status" value="1"/>
</dbReference>
<evidence type="ECO:0000313" key="10">
    <source>
        <dbReference type="Proteomes" id="UP000288758"/>
    </source>
</evidence>
<evidence type="ECO:0000256" key="2">
    <source>
        <dbReference type="ARBA" id="ARBA00014363"/>
    </source>
</evidence>
<dbReference type="GO" id="GO:0006261">
    <property type="term" value="P:DNA-templated DNA replication"/>
    <property type="evidence" value="ECO:0007669"/>
    <property type="project" value="TreeGrafter"/>
</dbReference>
<evidence type="ECO:0000256" key="4">
    <source>
        <dbReference type="ARBA" id="ARBA00022695"/>
    </source>
</evidence>
<comment type="catalytic activity">
    <reaction evidence="7">
        <text>DNA(n) + a 2'-deoxyribonucleoside 5'-triphosphate = DNA(n+1) + diphosphate</text>
        <dbReference type="Rhea" id="RHEA:22508"/>
        <dbReference type="Rhea" id="RHEA-COMP:17339"/>
        <dbReference type="Rhea" id="RHEA-COMP:17340"/>
        <dbReference type="ChEBI" id="CHEBI:33019"/>
        <dbReference type="ChEBI" id="CHEBI:61560"/>
        <dbReference type="ChEBI" id="CHEBI:173112"/>
        <dbReference type="EC" id="2.7.7.7"/>
    </reaction>
</comment>
<keyword evidence="3" id="KW-0808">Transferase</keyword>
<evidence type="ECO:0000256" key="6">
    <source>
        <dbReference type="ARBA" id="ARBA00022932"/>
    </source>
</evidence>
<evidence type="ECO:0000256" key="3">
    <source>
        <dbReference type="ARBA" id="ARBA00022679"/>
    </source>
</evidence>
<dbReference type="NCBIfam" id="TIGR00678">
    <property type="entry name" value="holB"/>
    <property type="match status" value="1"/>
</dbReference>
<dbReference type="Pfam" id="PF09115">
    <property type="entry name" value="DNApol3-delta_C"/>
    <property type="match status" value="1"/>
</dbReference>
<dbReference type="GO" id="GO:0009360">
    <property type="term" value="C:DNA polymerase III complex"/>
    <property type="evidence" value="ECO:0007669"/>
    <property type="project" value="InterPro"/>
</dbReference>
<organism evidence="9 10">
    <name type="scientific">Corallococcus coralloides</name>
    <name type="common">Myxococcus coralloides</name>
    <dbReference type="NCBI Taxonomy" id="184914"/>
    <lineage>
        <taxon>Bacteria</taxon>
        <taxon>Pseudomonadati</taxon>
        <taxon>Myxococcota</taxon>
        <taxon>Myxococcia</taxon>
        <taxon>Myxococcales</taxon>
        <taxon>Cystobacterineae</taxon>
        <taxon>Myxococcaceae</taxon>
        <taxon>Corallococcus</taxon>
    </lineage>
</organism>
<dbReference type="Gene3D" id="3.40.50.300">
    <property type="entry name" value="P-loop containing nucleotide triphosphate hydrolases"/>
    <property type="match status" value="1"/>
</dbReference>
<name>A0A410RXD9_CORCK</name>
<evidence type="ECO:0000256" key="7">
    <source>
        <dbReference type="ARBA" id="ARBA00049244"/>
    </source>
</evidence>
<keyword evidence="6" id="KW-0239">DNA-directed DNA polymerase</keyword>
<dbReference type="InterPro" id="IPR015199">
    <property type="entry name" value="DNA_pol_III_delta_C"/>
</dbReference>
<dbReference type="InterPro" id="IPR004622">
    <property type="entry name" value="DNA_pol_HolB"/>
</dbReference>
<evidence type="ECO:0000313" key="9">
    <source>
        <dbReference type="EMBL" id="QAT86550.1"/>
    </source>
</evidence>